<dbReference type="Proteomes" id="UP000191612">
    <property type="component" value="Unassembled WGS sequence"/>
</dbReference>
<proteinExistence type="predicted"/>
<organism evidence="1 2">
    <name type="scientific">Penicillium solitum</name>
    <dbReference type="NCBI Taxonomy" id="60172"/>
    <lineage>
        <taxon>Eukaryota</taxon>
        <taxon>Fungi</taxon>
        <taxon>Dikarya</taxon>
        <taxon>Ascomycota</taxon>
        <taxon>Pezizomycotina</taxon>
        <taxon>Eurotiomycetes</taxon>
        <taxon>Eurotiomycetidae</taxon>
        <taxon>Eurotiales</taxon>
        <taxon>Aspergillaceae</taxon>
        <taxon>Penicillium</taxon>
    </lineage>
</organism>
<reference evidence="2" key="1">
    <citation type="journal article" date="2017" name="Nat. Microbiol.">
        <title>Global analysis of biosynthetic gene clusters reveals vast potential of secondary metabolite production in Penicillium species.</title>
        <authorList>
            <person name="Nielsen J.C."/>
            <person name="Grijseels S."/>
            <person name="Prigent S."/>
            <person name="Ji B."/>
            <person name="Dainat J."/>
            <person name="Nielsen K.F."/>
            <person name="Frisvad J.C."/>
            <person name="Workman M."/>
            <person name="Nielsen J."/>
        </authorList>
    </citation>
    <scope>NUCLEOTIDE SEQUENCE [LARGE SCALE GENOMIC DNA]</scope>
    <source>
        <strain evidence="2">IBT 29525</strain>
    </source>
</reference>
<keyword evidence="2" id="KW-1185">Reference proteome</keyword>
<name>A0A1V6QZD2_9EURO</name>
<protein>
    <submittedName>
        <fullName evidence="1">Uncharacterized protein</fullName>
    </submittedName>
</protein>
<dbReference type="STRING" id="60172.A0A1V6QZD2"/>
<sequence length="107" mass="12484">MAGCDPTNAARLRQQWRNLDRGLDRNVDIDKWLLNWETIQARCKRAKMPEADATPTYFLDAISVMSPAFHENWTLRLQDRPETSFTELLNRYKAHWSITHGKPAVTN</sequence>
<evidence type="ECO:0000313" key="1">
    <source>
        <dbReference type="EMBL" id="OQD94372.1"/>
    </source>
</evidence>
<evidence type="ECO:0000313" key="2">
    <source>
        <dbReference type="Proteomes" id="UP000191612"/>
    </source>
</evidence>
<comment type="caution">
    <text evidence="1">The sequence shown here is derived from an EMBL/GenBank/DDBJ whole genome shotgun (WGS) entry which is preliminary data.</text>
</comment>
<dbReference type="EMBL" id="MDYO01000026">
    <property type="protein sequence ID" value="OQD94372.1"/>
    <property type="molecule type" value="Genomic_DNA"/>
</dbReference>
<dbReference type="AlphaFoldDB" id="A0A1V6QZD2"/>
<accession>A0A1V6QZD2</accession>
<gene>
    <name evidence="1" type="ORF">PENSOL_c026G06935</name>
</gene>